<comment type="caution">
    <text evidence="2">The sequence shown here is derived from an EMBL/GenBank/DDBJ whole genome shotgun (WGS) entry which is preliminary data.</text>
</comment>
<feature type="chain" id="PRO_5041465652" evidence="1">
    <location>
        <begin position="18"/>
        <end position="159"/>
    </location>
</feature>
<keyword evidence="1" id="KW-0732">Signal</keyword>
<evidence type="ECO:0000313" key="2">
    <source>
        <dbReference type="EMBL" id="MDH1056608.1"/>
    </source>
</evidence>
<dbReference type="EMBL" id="JAOBYN010000017">
    <property type="protein sequence ID" value="MDH1056608.1"/>
    <property type="molecule type" value="Genomic_DNA"/>
</dbReference>
<organism evidence="2 3">
    <name type="scientific">Aquipseudomonas alcaligenes</name>
    <name type="common">Pseudomonas alcaligenes</name>
    <dbReference type="NCBI Taxonomy" id="43263"/>
    <lineage>
        <taxon>Bacteria</taxon>
        <taxon>Pseudomonadati</taxon>
        <taxon>Pseudomonadota</taxon>
        <taxon>Gammaproteobacteria</taxon>
        <taxon>Pseudomonadales</taxon>
        <taxon>Pseudomonadaceae</taxon>
        <taxon>Aquipseudomonas</taxon>
    </lineage>
</organism>
<dbReference type="Proteomes" id="UP001158730">
    <property type="component" value="Unassembled WGS sequence"/>
</dbReference>
<accession>A0AA42SU16</accession>
<gene>
    <name evidence="2" type="ORF">N5C05_17865</name>
</gene>
<protein>
    <submittedName>
        <fullName evidence="2">Uncharacterized protein</fullName>
    </submittedName>
</protein>
<dbReference type="RefSeq" id="WP_280054909.1">
    <property type="nucleotide sequence ID" value="NZ_JAOBYN010000017.1"/>
</dbReference>
<reference evidence="2" key="1">
    <citation type="submission" date="2022-09" db="EMBL/GenBank/DDBJ databases">
        <title>Intensive care unit water sources are persistently colonized with multi-drug resistant bacteria and are the site of extensive horizontal gene transfer of antibiotic resistance genes.</title>
        <authorList>
            <person name="Diorio-Toth L."/>
        </authorList>
    </citation>
    <scope>NUCLEOTIDE SEQUENCE</scope>
    <source>
        <strain evidence="2">GD03990</strain>
    </source>
</reference>
<proteinExistence type="predicted"/>
<name>A0AA42SU16_AQUAC</name>
<sequence length="159" mass="17160">MRALLLLSALLSPVVAAGEYPLSLTGYGPARLGMTIGELEQALQTRLNTQVPELEGCTYAEPQEEIALMLQDGRLVRIDVLKPGIRTLSGAAVGSSETEIEAMYPGRLQKSPHAYGAGSYFTLQSEDGRYGLRFETQDGKVTSFYVGLMQAIRLAEGCS</sequence>
<evidence type="ECO:0000256" key="1">
    <source>
        <dbReference type="SAM" id="SignalP"/>
    </source>
</evidence>
<evidence type="ECO:0000313" key="3">
    <source>
        <dbReference type="Proteomes" id="UP001158730"/>
    </source>
</evidence>
<feature type="signal peptide" evidence="1">
    <location>
        <begin position="1"/>
        <end position="17"/>
    </location>
</feature>
<dbReference type="AlphaFoldDB" id="A0AA42SU16"/>